<gene>
    <name evidence="2" type="ORF">EAI_10545</name>
</gene>
<evidence type="ECO:0000313" key="2">
    <source>
        <dbReference type="EMBL" id="EFN88261.1"/>
    </source>
</evidence>
<evidence type="ECO:0000313" key="3">
    <source>
        <dbReference type="Proteomes" id="UP000008237"/>
    </source>
</evidence>
<dbReference type="GO" id="GO:0036064">
    <property type="term" value="C:ciliary basal body"/>
    <property type="evidence" value="ECO:0007669"/>
    <property type="project" value="TreeGrafter"/>
</dbReference>
<dbReference type="GO" id="GO:0005930">
    <property type="term" value="C:axoneme"/>
    <property type="evidence" value="ECO:0007669"/>
    <property type="project" value="TreeGrafter"/>
</dbReference>
<dbReference type="OMA" id="LTAYNSM"/>
<feature type="region of interest" description="Disordered" evidence="1">
    <location>
        <begin position="434"/>
        <end position="453"/>
    </location>
</feature>
<dbReference type="Proteomes" id="UP000008237">
    <property type="component" value="Unassembled WGS sequence"/>
</dbReference>
<dbReference type="Pfam" id="PF15244">
    <property type="entry name" value="HSD3"/>
    <property type="match status" value="1"/>
</dbReference>
<feature type="compositionally biased region" description="Basic and acidic residues" evidence="1">
    <location>
        <begin position="509"/>
        <end position="522"/>
    </location>
</feature>
<dbReference type="PANTHER" id="PTHR14917:SF4">
    <property type="entry name" value="SPERMATOGENESIS-ASSOCIATED 7"/>
    <property type="match status" value="1"/>
</dbReference>
<dbReference type="OrthoDB" id="6263678at2759"/>
<feature type="region of interest" description="Disordered" evidence="1">
    <location>
        <begin position="474"/>
        <end position="585"/>
    </location>
</feature>
<feature type="region of interest" description="Disordered" evidence="1">
    <location>
        <begin position="214"/>
        <end position="237"/>
    </location>
</feature>
<reference evidence="2 3" key="1">
    <citation type="journal article" date="2010" name="Science">
        <title>Genomic comparison of the ants Camponotus floridanus and Harpegnathos saltator.</title>
        <authorList>
            <person name="Bonasio R."/>
            <person name="Zhang G."/>
            <person name="Ye C."/>
            <person name="Mutti N.S."/>
            <person name="Fang X."/>
            <person name="Qin N."/>
            <person name="Donahue G."/>
            <person name="Yang P."/>
            <person name="Li Q."/>
            <person name="Li C."/>
            <person name="Zhang P."/>
            <person name="Huang Z."/>
            <person name="Berger S.L."/>
            <person name="Reinberg D."/>
            <person name="Wang J."/>
            <person name="Liebig J."/>
        </authorList>
    </citation>
    <scope>NUCLEOTIDE SEQUENCE [LARGE SCALE GENOMIC DNA]</scope>
    <source>
        <strain evidence="2 3">R22 G/1</strain>
    </source>
</reference>
<protein>
    <submittedName>
        <fullName evidence="2">Spermatogenesis-associated protein 7-like protein</fullName>
    </submittedName>
</protein>
<name>E2B7P8_HARSA</name>
<evidence type="ECO:0000256" key="1">
    <source>
        <dbReference type="SAM" id="MobiDB-lite"/>
    </source>
</evidence>
<accession>E2B7P8</accession>
<dbReference type="STRING" id="610380.E2B7P8"/>
<dbReference type="GO" id="GO:0000226">
    <property type="term" value="P:microtubule cytoskeleton organization"/>
    <property type="evidence" value="ECO:0007669"/>
    <property type="project" value="TreeGrafter"/>
</dbReference>
<organism evidence="3">
    <name type="scientific">Harpegnathos saltator</name>
    <name type="common">Jerdon's jumping ant</name>
    <dbReference type="NCBI Taxonomy" id="610380"/>
    <lineage>
        <taxon>Eukaryota</taxon>
        <taxon>Metazoa</taxon>
        <taxon>Ecdysozoa</taxon>
        <taxon>Arthropoda</taxon>
        <taxon>Hexapoda</taxon>
        <taxon>Insecta</taxon>
        <taxon>Pterygota</taxon>
        <taxon>Neoptera</taxon>
        <taxon>Endopterygota</taxon>
        <taxon>Hymenoptera</taxon>
        <taxon>Apocrita</taxon>
        <taxon>Aculeata</taxon>
        <taxon>Formicoidea</taxon>
        <taxon>Formicidae</taxon>
        <taxon>Ponerinae</taxon>
        <taxon>Ponerini</taxon>
        <taxon>Harpegnathos</taxon>
    </lineage>
</organism>
<proteinExistence type="predicted"/>
<dbReference type="EMBL" id="GL446201">
    <property type="protein sequence ID" value="EFN88261.1"/>
    <property type="molecule type" value="Genomic_DNA"/>
</dbReference>
<dbReference type="InParanoid" id="E2B7P8"/>
<feature type="compositionally biased region" description="Low complexity" evidence="1">
    <location>
        <begin position="486"/>
        <end position="502"/>
    </location>
</feature>
<feature type="compositionally biased region" description="Polar residues" evidence="1">
    <location>
        <begin position="552"/>
        <end position="564"/>
    </location>
</feature>
<dbReference type="AlphaFoldDB" id="E2B7P8"/>
<keyword evidence="3" id="KW-1185">Reference proteome</keyword>
<dbReference type="InterPro" id="IPR029357">
    <property type="entry name" value="SPATA7"/>
</dbReference>
<sequence>MHEVNLKSSAYNPTGQNYFEQLAAYNSMSQHLRRILLAKSVIDTRNKSYMCRRSKRSKPAAERRIYSLPEMTDDIIDRLAYDTRHHPMDILRMKSNGECLGCFSRDVDHRQSRNCGRPCCKANSQVFRRQRLTSRSQRSASPTAASKRKKFISNAIYEKECKTARKSLYAADSSANFPQRRERKFKDETDTVFVPCTTATLDPTRVKTTCHSPTREVIDRRSVSSRTSRSHDDSHHDDKVVERLACQREDEKKYINFVYDITREIMQGGLYTDKELQDVFKKHLDKNKGILSMNRMLYEIYQLKSSLNIPDEESDMDEELEDLIHAQKLLHISEIRPPTPPKVLNDNKVMEKLQAYQQAMDAQDRQPSNAAGKTVVLVDANPELLVTERDVLISLMEAGIDPKQAQYVCKSLFYKSKDTILDETIQVEAEVSHLSVSQPASYESRDGDRQTSHAVPMAESICYSVENGPVVGTVEQEAGPSASDLVATQEETVETVQSEAEASYSSDSQFEKSEGSPNDDRQTSPTGETAESSSANSAKDDDSASPSGKQEAASSTSNLVSTQDETIETENSESQTVSDGLKIRS</sequence>
<dbReference type="PANTHER" id="PTHR14917">
    <property type="entry name" value="SPERMATOGENESIS-ASSOCIATED PROTEIN 7"/>
    <property type="match status" value="1"/>
</dbReference>